<keyword evidence="1" id="KW-0808">Transferase</keyword>
<reference evidence="1" key="1">
    <citation type="submission" date="2020-01" db="EMBL/GenBank/DDBJ databases">
        <authorList>
            <person name="Meier V. D."/>
            <person name="Meier V D."/>
        </authorList>
    </citation>
    <scope>NUCLEOTIDE SEQUENCE</scope>
    <source>
        <strain evidence="1">HLG_WM_MAG_12</strain>
    </source>
</reference>
<proteinExistence type="predicted"/>
<evidence type="ECO:0000313" key="1">
    <source>
        <dbReference type="EMBL" id="CAA6816056.1"/>
    </source>
</evidence>
<accession>A0A6S6TM44</accession>
<organism evidence="1">
    <name type="scientific">uncultured Campylobacterales bacterium</name>
    <dbReference type="NCBI Taxonomy" id="352960"/>
    <lineage>
        <taxon>Bacteria</taxon>
        <taxon>Pseudomonadati</taxon>
        <taxon>Campylobacterota</taxon>
        <taxon>Epsilonproteobacteria</taxon>
        <taxon>Campylobacterales</taxon>
        <taxon>environmental samples</taxon>
    </lineage>
</organism>
<dbReference type="Gene3D" id="3.40.50.150">
    <property type="entry name" value="Vaccinia Virus protein VP39"/>
    <property type="match status" value="1"/>
</dbReference>
<dbReference type="GO" id="GO:0008168">
    <property type="term" value="F:methyltransferase activity"/>
    <property type="evidence" value="ECO:0007669"/>
    <property type="project" value="UniProtKB-KW"/>
</dbReference>
<dbReference type="InterPro" id="IPR029063">
    <property type="entry name" value="SAM-dependent_MTases_sf"/>
</dbReference>
<dbReference type="GO" id="GO:0032259">
    <property type="term" value="P:methylation"/>
    <property type="evidence" value="ECO:0007669"/>
    <property type="project" value="UniProtKB-KW"/>
</dbReference>
<protein>
    <submittedName>
        <fullName evidence="1">Methyltransferase</fullName>
    </submittedName>
</protein>
<dbReference type="PANTHER" id="PTHR40036">
    <property type="entry name" value="MACROCIN O-METHYLTRANSFERASE"/>
    <property type="match status" value="1"/>
</dbReference>
<sequence length="157" mass="18350">MKFYAFDSFEGMPKSKGIDSVDNIYQFVEGQYACTEEHFKDSIEKNDVNLNKVELVPGWFEDTLTEKTKDKLKIKKASVIWVDCDLYASTVPVLEFITQYLQNGTIICFDDWFSFLGNPNRGEQKAFYEWIKKYSHIKCIDYHTFGKWGKSFIVSLS</sequence>
<dbReference type="EMBL" id="CACVAW010000068">
    <property type="protein sequence ID" value="CAA6816056.1"/>
    <property type="molecule type" value="Genomic_DNA"/>
</dbReference>
<dbReference type="PANTHER" id="PTHR40036:SF1">
    <property type="entry name" value="MACROCIN O-METHYLTRANSFERASE"/>
    <property type="match status" value="1"/>
</dbReference>
<keyword evidence="1" id="KW-0489">Methyltransferase</keyword>
<dbReference type="InterPro" id="IPR008884">
    <property type="entry name" value="TylF_MeTrfase"/>
</dbReference>
<gene>
    <name evidence="1" type="ORF">HELGO_WM9486</name>
</gene>
<dbReference type="AlphaFoldDB" id="A0A6S6TM44"/>
<dbReference type="SUPFAM" id="SSF53335">
    <property type="entry name" value="S-adenosyl-L-methionine-dependent methyltransferases"/>
    <property type="match status" value="1"/>
</dbReference>
<name>A0A6S6TM44_9BACT</name>
<dbReference type="Pfam" id="PF05711">
    <property type="entry name" value="TylF"/>
    <property type="match status" value="1"/>
</dbReference>